<feature type="domain" description="Phosphodiester glycosidase" evidence="2">
    <location>
        <begin position="167"/>
        <end position="342"/>
    </location>
</feature>
<dbReference type="EMBL" id="DXFW01000001">
    <property type="protein sequence ID" value="HIX04493.1"/>
    <property type="molecule type" value="Genomic_DNA"/>
</dbReference>
<dbReference type="PANTHER" id="PTHR40446">
    <property type="entry name" value="N-ACETYLGLUCOSAMINE-1-PHOSPHODIESTER ALPHA-N-ACETYLGLUCOSAMINIDASE"/>
    <property type="match status" value="1"/>
</dbReference>
<evidence type="ECO:0000256" key="1">
    <source>
        <dbReference type="SAM" id="Phobius"/>
    </source>
</evidence>
<dbReference type="AlphaFoldDB" id="A0A9D2AC99"/>
<evidence type="ECO:0000313" key="3">
    <source>
        <dbReference type="EMBL" id="HIX04493.1"/>
    </source>
</evidence>
<keyword evidence="1" id="KW-1133">Transmembrane helix</keyword>
<reference evidence="3" key="2">
    <citation type="submission" date="2021-04" db="EMBL/GenBank/DDBJ databases">
        <authorList>
            <person name="Gilroy R."/>
        </authorList>
    </citation>
    <scope>NUCLEOTIDE SEQUENCE</scope>
    <source>
        <strain evidence="3">2239</strain>
    </source>
</reference>
<dbReference type="Proteomes" id="UP000824193">
    <property type="component" value="Unassembled WGS sequence"/>
</dbReference>
<evidence type="ECO:0000313" key="4">
    <source>
        <dbReference type="Proteomes" id="UP000824193"/>
    </source>
</evidence>
<organism evidence="3 4">
    <name type="scientific">Candidatus Allofournierella pullicola</name>
    <dbReference type="NCBI Taxonomy" id="2838596"/>
    <lineage>
        <taxon>Bacteria</taxon>
        <taxon>Bacillati</taxon>
        <taxon>Bacillota</taxon>
        <taxon>Clostridia</taxon>
        <taxon>Eubacteriales</taxon>
        <taxon>Oscillospiraceae</taxon>
        <taxon>Allofournierella</taxon>
    </lineage>
</organism>
<proteinExistence type="predicted"/>
<keyword evidence="1" id="KW-0472">Membrane</keyword>
<comment type="caution">
    <text evidence="3">The sequence shown here is derived from an EMBL/GenBank/DDBJ whole genome shotgun (WGS) entry which is preliminary data.</text>
</comment>
<dbReference type="PANTHER" id="PTHR40446:SF2">
    <property type="entry name" value="N-ACETYLGLUCOSAMINE-1-PHOSPHODIESTER ALPHA-N-ACETYLGLUCOSAMINIDASE"/>
    <property type="match status" value="1"/>
</dbReference>
<gene>
    <name evidence="3" type="ORF">H9865_00065</name>
</gene>
<keyword evidence="1" id="KW-0812">Transmembrane</keyword>
<keyword evidence="3" id="KW-0378">Hydrolase</keyword>
<name>A0A9D2AC99_9FIRM</name>
<protein>
    <submittedName>
        <fullName evidence="3">Phosphodiester glycosidase family protein</fullName>
    </submittedName>
</protein>
<dbReference type="Pfam" id="PF09992">
    <property type="entry name" value="NAGPA"/>
    <property type="match status" value="1"/>
</dbReference>
<accession>A0A9D2AC99</accession>
<dbReference type="InterPro" id="IPR018711">
    <property type="entry name" value="NAGPA"/>
</dbReference>
<keyword evidence="3" id="KW-0326">Glycosidase</keyword>
<sequence>MTTLQTPTDRSAAPANWPRRPRHPVLRALAMVGVFLCALIAFLLGAIYIICKGPSPAARDLFVHTVMETSAAKFTAHIFLSEGEVQAILDKNGVMETDEVTQAGGEFEAGDAQVPKDTIELHDVTGGSFKGKMLVVHDPSRVRVAAIASFDPEGKGQKLEQLVADAGAVAGINGGGFADENGVGSGSVPLGLVIQQGKLRAGGMDQEYSVIGFDESDHLVVGRMTGRQAVERGLRDALSFGPAFIINGEAAEISGTGGGLNPRTVIGQRADGAVLLLVIDGRQPQSLGATYQDCIQVMQEWGAVNAANLDGGSSTQMIYQGETVNVCASLYGPRDLPTAFVVDQAGEGEA</sequence>
<evidence type="ECO:0000259" key="2">
    <source>
        <dbReference type="Pfam" id="PF09992"/>
    </source>
</evidence>
<reference evidence="3" key="1">
    <citation type="journal article" date="2021" name="PeerJ">
        <title>Extensive microbial diversity within the chicken gut microbiome revealed by metagenomics and culture.</title>
        <authorList>
            <person name="Gilroy R."/>
            <person name="Ravi A."/>
            <person name="Getino M."/>
            <person name="Pursley I."/>
            <person name="Horton D.L."/>
            <person name="Alikhan N.F."/>
            <person name="Baker D."/>
            <person name="Gharbi K."/>
            <person name="Hall N."/>
            <person name="Watson M."/>
            <person name="Adriaenssens E.M."/>
            <person name="Foster-Nyarko E."/>
            <person name="Jarju S."/>
            <person name="Secka A."/>
            <person name="Antonio M."/>
            <person name="Oren A."/>
            <person name="Chaudhuri R.R."/>
            <person name="La Ragione R."/>
            <person name="Hildebrand F."/>
            <person name="Pallen M.J."/>
        </authorList>
    </citation>
    <scope>NUCLEOTIDE SEQUENCE</scope>
    <source>
        <strain evidence="3">2239</strain>
    </source>
</reference>
<dbReference type="GO" id="GO:0016798">
    <property type="term" value="F:hydrolase activity, acting on glycosyl bonds"/>
    <property type="evidence" value="ECO:0007669"/>
    <property type="project" value="UniProtKB-KW"/>
</dbReference>
<feature type="transmembrane region" description="Helical" evidence="1">
    <location>
        <begin position="28"/>
        <end position="50"/>
    </location>
</feature>